<evidence type="ECO:0000259" key="9">
    <source>
        <dbReference type="Pfam" id="PF20160"/>
    </source>
</evidence>
<evidence type="ECO:0000256" key="6">
    <source>
        <dbReference type="ARBA" id="ARBA00047304"/>
    </source>
</evidence>
<reference evidence="11" key="2">
    <citation type="submission" date="2021-01" db="UniProtKB">
        <authorList>
            <consortium name="EnsemblPlants"/>
        </authorList>
    </citation>
    <scope>IDENTIFICATION</scope>
</reference>
<feature type="domain" description="Disease resistance R13L4/SHOC-2-like LRR" evidence="10">
    <location>
        <begin position="526"/>
        <end position="617"/>
    </location>
</feature>
<keyword evidence="2" id="KW-0433">Leucine-rich repeat</keyword>
<sequence>MVSKEFEARGFIEDVREKFENYGLVPLQQKIIDEVLKEKNLKIEEEYDGVLKIKNRLCRKRILLVLDDVDKMKQLKMLAGEHDWFGSGSRIILTTTDAHLLKAHQVDKIYEIKGLNDENALQLFSSKAFKKKHVLDDYRELSNHFLNYAAGLPLALEVLGSFLFGKSIVEWKIALERLQEFPDEAILQGTETLKAMDIVSTYNEQQDACWNPEAFLKMDNLKFLRIYGILHVPTHLPNDLRILDWILYPSKSLQSSFQLDELVQLCLQQSKIEQLWIGIKNFDKLTFIDLTDSSDLIITPNFTGVPNLEKLVLVRKIPKFVVNKEFLQEIFLDRTAVVELIKNLPENLWIVEGLEVLDLSKADIEELPSSIERLTNLTSLTLRYCVNLVCLPTTICSLKLLISIDLFGCLKFGNLPRNIGNVKVLELLNLCWTAIKEFPSSIVLLKNLKHLYICRWKSSEFYSLPTNLELMGLVFPSLISLPTSRHPMGELLQSFDSLAQRFEPISPEFFSFNSLPTNPHPLLPSLLGLQSLTYLHLSDCDLGSIPNDIGCLSFLEHLNLSGNSFASLPESFSQLSNLRTLYLEGCNWLQSLENVPSTIDSIIANNCTLLERLPELQFYPFRSDHSHLNFQCVNCFKLGQSDKLPDILDIIIPGGEIPKWFNHECMGNELKIQVPYGCDELMGIVLCVCFSHTSEDFLLTCWIKVNGFERASPIRSSFRTKYGKVRTRHIWLLYLSPCYFDSQWGEKFRQIDANGSNKIAIRISSSNDLGGVKTGIHLVYKQCISEDLGVIHHDINDSASKGTQNKRSHDEDDGAGSSGEGYSNDEPPMNTWEDVKLDQVMY</sequence>
<dbReference type="Gene3D" id="3.80.10.10">
    <property type="entry name" value="Ribonuclease Inhibitor"/>
    <property type="match status" value="2"/>
</dbReference>
<dbReference type="InterPro" id="IPR003591">
    <property type="entry name" value="Leu-rich_rpt_typical-subtyp"/>
</dbReference>
<proteinExistence type="predicted"/>
<evidence type="ECO:0000256" key="3">
    <source>
        <dbReference type="ARBA" id="ARBA00022737"/>
    </source>
</evidence>
<evidence type="ECO:0000256" key="1">
    <source>
        <dbReference type="ARBA" id="ARBA00011982"/>
    </source>
</evidence>
<dbReference type="GO" id="GO:0061809">
    <property type="term" value="F:NAD+ nucleosidase activity, cyclic ADP-ribose generating"/>
    <property type="evidence" value="ECO:0007669"/>
    <property type="project" value="UniProtKB-EC"/>
</dbReference>
<dbReference type="PANTHER" id="PTHR11017:SF559">
    <property type="entry name" value="DISEASE RESISTANCE PROTEIN CHL1"/>
    <property type="match status" value="1"/>
</dbReference>
<evidence type="ECO:0000256" key="2">
    <source>
        <dbReference type="ARBA" id="ARBA00022614"/>
    </source>
</evidence>
<evidence type="ECO:0000256" key="5">
    <source>
        <dbReference type="ARBA" id="ARBA00023027"/>
    </source>
</evidence>
<evidence type="ECO:0000256" key="4">
    <source>
        <dbReference type="ARBA" id="ARBA00022821"/>
    </source>
</evidence>
<dbReference type="InterPro" id="IPR055414">
    <property type="entry name" value="LRR_R13L4/SHOC2-like"/>
</dbReference>
<dbReference type="AlphaFoldDB" id="A0A7N2L7P3"/>
<dbReference type="InterPro" id="IPR045344">
    <property type="entry name" value="C-JID"/>
</dbReference>
<accession>A0A7N2L7P3</accession>
<dbReference type="Pfam" id="PF23598">
    <property type="entry name" value="LRR_14"/>
    <property type="match status" value="1"/>
</dbReference>
<keyword evidence="12" id="KW-1185">Reference proteome</keyword>
<dbReference type="InterPro" id="IPR027417">
    <property type="entry name" value="P-loop_NTPase"/>
</dbReference>
<dbReference type="OMA" id="QCISEDL"/>
<feature type="domain" description="NB-ARC" evidence="8">
    <location>
        <begin position="25"/>
        <end position="132"/>
    </location>
</feature>
<evidence type="ECO:0000313" key="11">
    <source>
        <dbReference type="EnsemblPlants" id="QL03p053384:mrna"/>
    </source>
</evidence>
<dbReference type="Pfam" id="PF20160">
    <property type="entry name" value="C-JID"/>
    <property type="match status" value="1"/>
</dbReference>
<dbReference type="SMART" id="SM00369">
    <property type="entry name" value="LRR_TYP"/>
    <property type="match status" value="3"/>
</dbReference>
<dbReference type="InterPro" id="IPR032675">
    <property type="entry name" value="LRR_dom_sf"/>
</dbReference>
<evidence type="ECO:0000259" key="10">
    <source>
        <dbReference type="Pfam" id="PF23598"/>
    </source>
</evidence>
<dbReference type="InterPro" id="IPR001611">
    <property type="entry name" value="Leu-rich_rpt"/>
</dbReference>
<name>A0A7N2L7P3_QUELO</name>
<dbReference type="Gene3D" id="3.40.50.300">
    <property type="entry name" value="P-loop containing nucleotide triphosphate hydrolases"/>
    <property type="match status" value="1"/>
</dbReference>
<keyword evidence="3" id="KW-0677">Repeat</keyword>
<dbReference type="Proteomes" id="UP000594261">
    <property type="component" value="Chromosome 3"/>
</dbReference>
<dbReference type="InterPro" id="IPR002182">
    <property type="entry name" value="NB-ARC"/>
</dbReference>
<evidence type="ECO:0000256" key="7">
    <source>
        <dbReference type="SAM" id="MobiDB-lite"/>
    </source>
</evidence>
<evidence type="ECO:0000313" key="12">
    <source>
        <dbReference type="Proteomes" id="UP000594261"/>
    </source>
</evidence>
<protein>
    <recommendedName>
        <fullName evidence="1">ADP-ribosyl cyclase/cyclic ADP-ribose hydrolase</fullName>
        <ecNumber evidence="1">3.2.2.6</ecNumber>
    </recommendedName>
</protein>
<dbReference type="InParanoid" id="A0A7N2L7P3"/>
<dbReference type="GO" id="GO:0006952">
    <property type="term" value="P:defense response"/>
    <property type="evidence" value="ECO:0007669"/>
    <property type="project" value="UniProtKB-KW"/>
</dbReference>
<dbReference type="SUPFAM" id="SSF52540">
    <property type="entry name" value="P-loop containing nucleoside triphosphate hydrolases"/>
    <property type="match status" value="1"/>
</dbReference>
<dbReference type="Gramene" id="QL03p053384:mrna">
    <property type="protein sequence ID" value="QL03p053384:mrna"/>
    <property type="gene ID" value="QL03p053384"/>
</dbReference>
<feature type="region of interest" description="Disordered" evidence="7">
    <location>
        <begin position="796"/>
        <end position="842"/>
    </location>
</feature>
<dbReference type="EMBL" id="LRBV02000003">
    <property type="status" value="NOT_ANNOTATED_CDS"/>
    <property type="molecule type" value="Genomic_DNA"/>
</dbReference>
<dbReference type="InterPro" id="IPR042197">
    <property type="entry name" value="Apaf_helical"/>
</dbReference>
<dbReference type="GO" id="GO:0043531">
    <property type="term" value="F:ADP binding"/>
    <property type="evidence" value="ECO:0007669"/>
    <property type="project" value="InterPro"/>
</dbReference>
<evidence type="ECO:0000259" key="8">
    <source>
        <dbReference type="Pfam" id="PF00931"/>
    </source>
</evidence>
<reference evidence="11 12" key="1">
    <citation type="journal article" date="2016" name="G3 (Bethesda)">
        <title>First Draft Assembly and Annotation of the Genome of a California Endemic Oak Quercus lobata Nee (Fagaceae).</title>
        <authorList>
            <person name="Sork V.L."/>
            <person name="Fitz-Gibbon S.T."/>
            <person name="Puiu D."/>
            <person name="Crepeau M."/>
            <person name="Gugger P.F."/>
            <person name="Sherman R."/>
            <person name="Stevens K."/>
            <person name="Langley C.H."/>
            <person name="Pellegrini M."/>
            <person name="Salzberg S.L."/>
        </authorList>
    </citation>
    <scope>NUCLEOTIDE SEQUENCE [LARGE SCALE GENOMIC DNA]</scope>
    <source>
        <strain evidence="11 12">cv. SW786</strain>
    </source>
</reference>
<dbReference type="InterPro" id="IPR044974">
    <property type="entry name" value="Disease_R_plants"/>
</dbReference>
<feature type="compositionally biased region" description="Basic and acidic residues" evidence="7">
    <location>
        <begin position="833"/>
        <end position="842"/>
    </location>
</feature>
<dbReference type="SUPFAM" id="SSF52058">
    <property type="entry name" value="L domain-like"/>
    <property type="match status" value="1"/>
</dbReference>
<keyword evidence="5" id="KW-0520">NAD</keyword>
<dbReference type="EC" id="3.2.2.6" evidence="1"/>
<feature type="domain" description="C-JID" evidence="9">
    <location>
        <begin position="652"/>
        <end position="782"/>
    </location>
</feature>
<keyword evidence="4" id="KW-0611">Plant defense</keyword>
<dbReference type="PRINTS" id="PR00364">
    <property type="entry name" value="DISEASERSIST"/>
</dbReference>
<dbReference type="PANTHER" id="PTHR11017">
    <property type="entry name" value="LEUCINE-RICH REPEAT-CONTAINING PROTEIN"/>
    <property type="match status" value="1"/>
</dbReference>
<dbReference type="EnsemblPlants" id="QL03p053384:mrna">
    <property type="protein sequence ID" value="QL03p053384:mrna"/>
    <property type="gene ID" value="QL03p053384"/>
</dbReference>
<dbReference type="PROSITE" id="PS51450">
    <property type="entry name" value="LRR"/>
    <property type="match status" value="1"/>
</dbReference>
<dbReference type="Gene3D" id="1.10.8.430">
    <property type="entry name" value="Helical domain of apoptotic protease-activating factors"/>
    <property type="match status" value="1"/>
</dbReference>
<dbReference type="GO" id="GO:0051707">
    <property type="term" value="P:response to other organism"/>
    <property type="evidence" value="ECO:0007669"/>
    <property type="project" value="UniProtKB-ARBA"/>
</dbReference>
<comment type="catalytic activity">
    <reaction evidence="6">
        <text>NAD(+) + H2O = ADP-D-ribose + nicotinamide + H(+)</text>
        <dbReference type="Rhea" id="RHEA:16301"/>
        <dbReference type="ChEBI" id="CHEBI:15377"/>
        <dbReference type="ChEBI" id="CHEBI:15378"/>
        <dbReference type="ChEBI" id="CHEBI:17154"/>
        <dbReference type="ChEBI" id="CHEBI:57540"/>
        <dbReference type="ChEBI" id="CHEBI:57967"/>
        <dbReference type="EC" id="3.2.2.6"/>
    </reaction>
    <physiologicalReaction direction="left-to-right" evidence="6">
        <dbReference type="Rhea" id="RHEA:16302"/>
    </physiologicalReaction>
</comment>
<organism evidence="11 12">
    <name type="scientific">Quercus lobata</name>
    <name type="common">Valley oak</name>
    <dbReference type="NCBI Taxonomy" id="97700"/>
    <lineage>
        <taxon>Eukaryota</taxon>
        <taxon>Viridiplantae</taxon>
        <taxon>Streptophyta</taxon>
        <taxon>Embryophyta</taxon>
        <taxon>Tracheophyta</taxon>
        <taxon>Spermatophyta</taxon>
        <taxon>Magnoliopsida</taxon>
        <taxon>eudicotyledons</taxon>
        <taxon>Gunneridae</taxon>
        <taxon>Pentapetalae</taxon>
        <taxon>rosids</taxon>
        <taxon>fabids</taxon>
        <taxon>Fagales</taxon>
        <taxon>Fagaceae</taxon>
        <taxon>Quercus</taxon>
    </lineage>
</organism>
<dbReference type="Pfam" id="PF00931">
    <property type="entry name" value="NB-ARC"/>
    <property type="match status" value="1"/>
</dbReference>